<evidence type="ECO:0000256" key="1">
    <source>
        <dbReference type="SAM" id="Phobius"/>
    </source>
</evidence>
<gene>
    <name evidence="2" type="ORF">BLLFYP82_01158</name>
</gene>
<sequence length="136" mass="14667">MDTSDRQIAETGRNRELGLIPAMVMAVVATLSGAGVSFTPLYERIWGSMMLHPNCPAIGRMTYYLSGQATDDYEACVTSPLWFMTVTALSVVAILCLTVAGVQGFSRHRLRSVFSVLIAAVAVAIILVLSANTKRL</sequence>
<feature type="transmembrane region" description="Helical" evidence="1">
    <location>
        <begin position="81"/>
        <end position="100"/>
    </location>
</feature>
<evidence type="ECO:0000313" key="2">
    <source>
        <dbReference type="EMBL" id="VYS96657.1"/>
    </source>
</evidence>
<accession>A0A6N2SSZ1</accession>
<dbReference type="AlphaFoldDB" id="A0A6N2SSZ1"/>
<feature type="transmembrane region" description="Helical" evidence="1">
    <location>
        <begin position="20"/>
        <end position="42"/>
    </location>
</feature>
<name>A0A6N2SSZ1_BIFLN</name>
<protein>
    <submittedName>
        <fullName evidence="2">Uncharacterized protein</fullName>
    </submittedName>
</protein>
<keyword evidence="1" id="KW-1133">Transmembrane helix</keyword>
<keyword evidence="1" id="KW-0472">Membrane</keyword>
<keyword evidence="1" id="KW-0812">Transmembrane</keyword>
<reference evidence="2" key="1">
    <citation type="submission" date="2019-11" db="EMBL/GenBank/DDBJ databases">
        <authorList>
            <person name="Feng L."/>
        </authorList>
    </citation>
    <scope>NUCLEOTIDE SEQUENCE</scope>
    <source>
        <strain evidence="2">BlongumLFYP82</strain>
    </source>
</reference>
<organism evidence="2">
    <name type="scientific">Bifidobacterium longum</name>
    <dbReference type="NCBI Taxonomy" id="216816"/>
    <lineage>
        <taxon>Bacteria</taxon>
        <taxon>Bacillati</taxon>
        <taxon>Actinomycetota</taxon>
        <taxon>Actinomycetes</taxon>
        <taxon>Bifidobacteriales</taxon>
        <taxon>Bifidobacteriaceae</taxon>
        <taxon>Bifidobacterium</taxon>
    </lineage>
</organism>
<dbReference type="EMBL" id="CACRSV010000020">
    <property type="protein sequence ID" value="VYS96657.1"/>
    <property type="molecule type" value="Genomic_DNA"/>
</dbReference>
<feature type="transmembrane region" description="Helical" evidence="1">
    <location>
        <begin position="112"/>
        <end position="131"/>
    </location>
</feature>
<proteinExistence type="predicted"/>